<evidence type="ECO:0000313" key="2">
    <source>
        <dbReference type="Proteomes" id="UP001501166"/>
    </source>
</evidence>
<evidence type="ECO:0000313" key="1">
    <source>
        <dbReference type="EMBL" id="GAA0368807.1"/>
    </source>
</evidence>
<dbReference type="Pfam" id="PF14234">
    <property type="entry name" value="DUF4336"/>
    <property type="match status" value="1"/>
</dbReference>
<sequence>MSVPLYEPINTIKPVAENIWIVDGDSIRMKVITFGLPFSTRMTIVKLKDGSLWCHSPVKPTESLFKEINLLGEVKHLVSPNPIHYAYIGDWQKQYPHATAWASPGVEKRASSQNIEVSFDKDLKDTPPSDWSDEIDQLIFRGSAVMEEVVFFHKDSRTLILTDLIENFETKRTKSWFWRTIYKLAGIADPDGKTPIDLRMTFTGRKDKARESLKRMLEWHPEKVILAHGRWYKENGTEELKRAFRWLEK</sequence>
<protein>
    <submittedName>
        <fullName evidence="1">DUF4336 domain-containing protein</fullName>
    </submittedName>
</protein>
<dbReference type="InterPro" id="IPR036866">
    <property type="entry name" value="RibonucZ/Hydroxyglut_hydro"/>
</dbReference>
<dbReference type="SUPFAM" id="SSF56281">
    <property type="entry name" value="Metallo-hydrolase/oxidoreductase"/>
    <property type="match status" value="1"/>
</dbReference>
<proteinExistence type="predicted"/>
<accession>A0ABN0XNM7</accession>
<dbReference type="InterPro" id="IPR025638">
    <property type="entry name" value="DUF4336"/>
</dbReference>
<keyword evidence="2" id="KW-1185">Reference proteome</keyword>
<name>A0ABN0XNM7_9LACT</name>
<reference evidence="1 2" key="1">
    <citation type="journal article" date="2019" name="Int. J. Syst. Evol. Microbiol.">
        <title>The Global Catalogue of Microorganisms (GCM) 10K type strain sequencing project: providing services to taxonomists for standard genome sequencing and annotation.</title>
        <authorList>
            <consortium name="The Broad Institute Genomics Platform"/>
            <consortium name="The Broad Institute Genome Sequencing Center for Infectious Disease"/>
            <person name="Wu L."/>
            <person name="Ma J."/>
        </authorList>
    </citation>
    <scope>NUCLEOTIDE SEQUENCE [LARGE SCALE GENOMIC DNA]</scope>
    <source>
        <strain evidence="1 2">JCM 12662</strain>
    </source>
</reference>
<organism evidence="1 2">
    <name type="scientific">Alkalibacterium iburiense</name>
    <dbReference type="NCBI Taxonomy" id="290589"/>
    <lineage>
        <taxon>Bacteria</taxon>
        <taxon>Bacillati</taxon>
        <taxon>Bacillota</taxon>
        <taxon>Bacilli</taxon>
        <taxon>Lactobacillales</taxon>
        <taxon>Carnobacteriaceae</taxon>
        <taxon>Alkalibacterium</taxon>
    </lineage>
</organism>
<dbReference type="RefSeq" id="WP_343756372.1">
    <property type="nucleotide sequence ID" value="NZ_BAAACW010000135.1"/>
</dbReference>
<dbReference type="PANTHER" id="PTHR33835:SF1">
    <property type="entry name" value="METALLO-BETA-LACTAMASE DOMAIN-CONTAINING PROTEIN"/>
    <property type="match status" value="1"/>
</dbReference>
<dbReference type="PANTHER" id="PTHR33835">
    <property type="entry name" value="YALI0C07656P"/>
    <property type="match status" value="1"/>
</dbReference>
<dbReference type="EMBL" id="BAAACW010000135">
    <property type="protein sequence ID" value="GAA0368807.1"/>
    <property type="molecule type" value="Genomic_DNA"/>
</dbReference>
<gene>
    <name evidence="1" type="ORF">GCM10008932_20610</name>
</gene>
<dbReference type="Proteomes" id="UP001501166">
    <property type="component" value="Unassembled WGS sequence"/>
</dbReference>
<comment type="caution">
    <text evidence="1">The sequence shown here is derived from an EMBL/GenBank/DDBJ whole genome shotgun (WGS) entry which is preliminary data.</text>
</comment>